<reference evidence="9" key="1">
    <citation type="submission" date="2021-06" db="EMBL/GenBank/DDBJ databases">
        <authorList>
            <person name="Hodson N. C."/>
            <person name="Mongue J. A."/>
            <person name="Jaron S. K."/>
        </authorList>
    </citation>
    <scope>NUCLEOTIDE SEQUENCE</scope>
</reference>
<dbReference type="Proteomes" id="UP000708208">
    <property type="component" value="Unassembled WGS sequence"/>
</dbReference>
<dbReference type="InterPro" id="IPR019383">
    <property type="entry name" value="Golgin_A_7/ERF4"/>
</dbReference>
<keyword evidence="6" id="KW-0472">Membrane</keyword>
<evidence type="ECO:0000256" key="3">
    <source>
        <dbReference type="ARBA" id="ARBA00011396"/>
    </source>
</evidence>
<comment type="similarity">
    <text evidence="2">Belongs to the ERF4 family.</text>
</comment>
<evidence type="ECO:0000256" key="5">
    <source>
        <dbReference type="ARBA" id="ARBA00022824"/>
    </source>
</evidence>
<dbReference type="Pfam" id="PF10256">
    <property type="entry name" value="Erf4"/>
    <property type="match status" value="1"/>
</dbReference>
<keyword evidence="5" id="KW-0256">Endoplasmic reticulum</keyword>
<protein>
    <recommendedName>
        <fullName evidence="4">Ras modification protein ERF4</fullName>
    </recommendedName>
</protein>
<evidence type="ECO:0000256" key="1">
    <source>
        <dbReference type="ARBA" id="ARBA00004406"/>
    </source>
</evidence>
<evidence type="ECO:0000256" key="2">
    <source>
        <dbReference type="ARBA" id="ARBA00007732"/>
    </source>
</evidence>
<dbReference type="InterPro" id="IPR051371">
    <property type="entry name" value="Ras_palmitoyltransferase"/>
</dbReference>
<dbReference type="GO" id="GO:0002178">
    <property type="term" value="C:palmitoyltransferase complex"/>
    <property type="evidence" value="ECO:0007669"/>
    <property type="project" value="TreeGrafter"/>
</dbReference>
<evidence type="ECO:0000259" key="8">
    <source>
        <dbReference type="Pfam" id="PF10256"/>
    </source>
</evidence>
<dbReference type="GO" id="GO:0006612">
    <property type="term" value="P:protein targeting to membrane"/>
    <property type="evidence" value="ECO:0007669"/>
    <property type="project" value="TreeGrafter"/>
</dbReference>
<evidence type="ECO:0000256" key="4">
    <source>
        <dbReference type="ARBA" id="ARBA00018463"/>
    </source>
</evidence>
<sequence length="163" mass="18177">MSSTLGITSDKNPGKLIQSGAPSNPDSKENPATSASNKPILVTTVSPVPPATAVTTVLNSSQPAYPKHILIDRDYRQIYAIRFSTKFPPALQNRLDFETFNFTVTQINSMFQDAEKFNLKNICQTLLAAENEHVYRPRGLRLTDPILKGLRNLEIVIVEDYQE</sequence>
<feature type="region of interest" description="Disordered" evidence="7">
    <location>
        <begin position="1"/>
        <end position="39"/>
    </location>
</feature>
<dbReference type="OrthoDB" id="2190159at2759"/>
<dbReference type="PANTHER" id="PTHR13254:SF0">
    <property type="entry name" value="GOLGIN SUBFAMILY A MEMBER 7_ERF4 DOMAIN-CONTAINING PROTEIN"/>
    <property type="match status" value="1"/>
</dbReference>
<dbReference type="EMBL" id="CAJVCH010571759">
    <property type="protein sequence ID" value="CAG7838451.1"/>
    <property type="molecule type" value="Genomic_DNA"/>
</dbReference>
<evidence type="ECO:0000256" key="7">
    <source>
        <dbReference type="SAM" id="MobiDB-lite"/>
    </source>
</evidence>
<evidence type="ECO:0000313" key="9">
    <source>
        <dbReference type="EMBL" id="CAG7838451.1"/>
    </source>
</evidence>
<gene>
    <name evidence="9" type="ORF">AFUS01_LOCUS47423</name>
</gene>
<comment type="caution">
    <text evidence="9">The sequence shown here is derived from an EMBL/GenBank/DDBJ whole genome shotgun (WGS) entry which is preliminary data.</text>
</comment>
<feature type="domain" description="Golgin subfamily A member 7/ERF4" evidence="8">
    <location>
        <begin position="69"/>
        <end position="128"/>
    </location>
</feature>
<comment type="subcellular location">
    <subcellularLocation>
        <location evidence="1">Endoplasmic reticulum membrane</location>
        <topology evidence="1">Peripheral membrane protein</topology>
    </subcellularLocation>
</comment>
<comment type="subunit">
    <text evidence="3">Interacts with ERF2.</text>
</comment>
<evidence type="ECO:0000256" key="6">
    <source>
        <dbReference type="ARBA" id="ARBA00023136"/>
    </source>
</evidence>
<feature type="compositionally biased region" description="Polar residues" evidence="7">
    <location>
        <begin position="20"/>
        <end position="37"/>
    </location>
</feature>
<evidence type="ECO:0000313" key="10">
    <source>
        <dbReference type="Proteomes" id="UP000708208"/>
    </source>
</evidence>
<name>A0A8J2LV10_9HEXA</name>
<keyword evidence="10" id="KW-1185">Reference proteome</keyword>
<proteinExistence type="inferred from homology"/>
<feature type="compositionally biased region" description="Polar residues" evidence="7">
    <location>
        <begin position="1"/>
        <end position="11"/>
    </location>
</feature>
<dbReference type="AlphaFoldDB" id="A0A8J2LV10"/>
<organism evidence="9 10">
    <name type="scientific">Allacma fusca</name>
    <dbReference type="NCBI Taxonomy" id="39272"/>
    <lineage>
        <taxon>Eukaryota</taxon>
        <taxon>Metazoa</taxon>
        <taxon>Ecdysozoa</taxon>
        <taxon>Arthropoda</taxon>
        <taxon>Hexapoda</taxon>
        <taxon>Collembola</taxon>
        <taxon>Symphypleona</taxon>
        <taxon>Sminthuridae</taxon>
        <taxon>Allacma</taxon>
    </lineage>
</organism>
<accession>A0A8J2LV10</accession>
<dbReference type="GO" id="GO:0005789">
    <property type="term" value="C:endoplasmic reticulum membrane"/>
    <property type="evidence" value="ECO:0007669"/>
    <property type="project" value="UniProtKB-SubCell"/>
</dbReference>
<dbReference type="PANTHER" id="PTHR13254">
    <property type="entry name" value="GOLGI AUTOANTIGEN, GOLGIN SUBFAMILY A, 7"/>
    <property type="match status" value="1"/>
</dbReference>